<dbReference type="STRING" id="640205.SAMN05216381_0223"/>
<dbReference type="Gene3D" id="1.10.10.10">
    <property type="entry name" value="Winged helix-like DNA-binding domain superfamily/Winged helix DNA-binding domain"/>
    <property type="match status" value="1"/>
</dbReference>
<reference evidence="5 6" key="1">
    <citation type="submission" date="2016-10" db="EMBL/GenBank/DDBJ databases">
        <authorList>
            <person name="de Groot N.N."/>
        </authorList>
    </citation>
    <scope>NUCLEOTIDE SEQUENCE [LARGE SCALE GENOMIC DNA]</scope>
    <source>
        <strain evidence="5 6">LMG 25475</strain>
    </source>
</reference>
<dbReference type="SMART" id="SM00345">
    <property type="entry name" value="HTH_GNTR"/>
    <property type="match status" value="1"/>
</dbReference>
<sequence>MNTAQAIIPKIVELLAQEQLPVGSHLAAQKIADRLNVSRSPVNDALQSLCESGLLVRMKNRGYFLAQDPEVHSPPREPATQNLVGQAYFAVADDLLTGKLPMAVSESALKARYKLTGTQLQTLLARISSEGWVNRKPGYGWEFSSMLTTPDSLLQSYRMRLALEPAALLEPGYYIEPAIIERCRAVELELINGGIETASADELHDRGVRFHEALVEASGNPFFIDTIKRINKVRRLLSYRSMKNRARYVEHCEQHLEILALLEKSKPQQASDALRDHLHATLRNLSEINDILRPEGN</sequence>
<proteinExistence type="predicted"/>
<keyword evidence="3" id="KW-0804">Transcription</keyword>
<dbReference type="PROSITE" id="PS50949">
    <property type="entry name" value="HTH_GNTR"/>
    <property type="match status" value="1"/>
</dbReference>
<dbReference type="InterPro" id="IPR036390">
    <property type="entry name" value="WH_DNA-bd_sf"/>
</dbReference>
<dbReference type="PANTHER" id="PTHR43537">
    <property type="entry name" value="TRANSCRIPTIONAL REGULATOR, GNTR FAMILY"/>
    <property type="match status" value="1"/>
</dbReference>
<keyword evidence="2" id="KW-0238">DNA-binding</keyword>
<dbReference type="SMART" id="SM00895">
    <property type="entry name" value="FCD"/>
    <property type="match status" value="1"/>
</dbReference>
<dbReference type="SUPFAM" id="SSF48008">
    <property type="entry name" value="GntR ligand-binding domain-like"/>
    <property type="match status" value="1"/>
</dbReference>
<dbReference type="InterPro" id="IPR036388">
    <property type="entry name" value="WH-like_DNA-bd_sf"/>
</dbReference>
<dbReference type="InterPro" id="IPR000524">
    <property type="entry name" value="Tscrpt_reg_HTH_GntR"/>
</dbReference>
<gene>
    <name evidence="5" type="ORF">SAMN05216381_0223</name>
</gene>
<organism evidence="5 6">
    <name type="scientific">Phytopseudomonas seleniipraecipitans</name>
    <dbReference type="NCBI Taxonomy" id="640205"/>
    <lineage>
        <taxon>Bacteria</taxon>
        <taxon>Pseudomonadati</taxon>
        <taxon>Pseudomonadota</taxon>
        <taxon>Gammaproteobacteria</taxon>
        <taxon>Pseudomonadales</taxon>
        <taxon>Pseudomonadaceae</taxon>
        <taxon>Phytopseudomonas</taxon>
    </lineage>
</organism>
<dbReference type="Gene3D" id="1.20.120.530">
    <property type="entry name" value="GntR ligand-binding domain-like"/>
    <property type="match status" value="1"/>
</dbReference>
<dbReference type="RefSeq" id="WP_092363686.1">
    <property type="nucleotide sequence ID" value="NZ_FNBM01000001.1"/>
</dbReference>
<dbReference type="SUPFAM" id="SSF46785">
    <property type="entry name" value="Winged helix' DNA-binding domain"/>
    <property type="match status" value="1"/>
</dbReference>
<accession>A0A1G7GJQ1</accession>
<dbReference type="Pfam" id="PF00392">
    <property type="entry name" value="GntR"/>
    <property type="match status" value="1"/>
</dbReference>
<keyword evidence="1" id="KW-0805">Transcription regulation</keyword>
<dbReference type="OrthoDB" id="7005926at2"/>
<evidence type="ECO:0000313" key="6">
    <source>
        <dbReference type="Proteomes" id="UP000243378"/>
    </source>
</evidence>
<feature type="domain" description="HTH gntR-type" evidence="4">
    <location>
        <begin position="1"/>
        <end position="68"/>
    </location>
</feature>
<dbReference type="EMBL" id="FNBM01000001">
    <property type="protein sequence ID" value="SDE88360.1"/>
    <property type="molecule type" value="Genomic_DNA"/>
</dbReference>
<dbReference type="GO" id="GO:0003677">
    <property type="term" value="F:DNA binding"/>
    <property type="evidence" value="ECO:0007669"/>
    <property type="project" value="UniProtKB-KW"/>
</dbReference>
<protein>
    <submittedName>
        <fullName evidence="5">Transcriptional regulator, GntR family</fullName>
    </submittedName>
</protein>
<evidence type="ECO:0000313" key="5">
    <source>
        <dbReference type="EMBL" id="SDE88360.1"/>
    </source>
</evidence>
<evidence type="ECO:0000256" key="2">
    <source>
        <dbReference type="ARBA" id="ARBA00023125"/>
    </source>
</evidence>
<dbReference type="InterPro" id="IPR008920">
    <property type="entry name" value="TF_FadR/GntR_C"/>
</dbReference>
<dbReference type="GO" id="GO:0003700">
    <property type="term" value="F:DNA-binding transcription factor activity"/>
    <property type="evidence" value="ECO:0007669"/>
    <property type="project" value="InterPro"/>
</dbReference>
<name>A0A1G7GJQ1_9GAMM</name>
<dbReference type="Proteomes" id="UP000243378">
    <property type="component" value="Unassembled WGS sequence"/>
</dbReference>
<dbReference type="Pfam" id="PF07729">
    <property type="entry name" value="FCD"/>
    <property type="match status" value="1"/>
</dbReference>
<evidence type="ECO:0000256" key="1">
    <source>
        <dbReference type="ARBA" id="ARBA00023015"/>
    </source>
</evidence>
<dbReference type="PANTHER" id="PTHR43537:SF5">
    <property type="entry name" value="UXU OPERON TRANSCRIPTIONAL REGULATOR"/>
    <property type="match status" value="1"/>
</dbReference>
<dbReference type="InterPro" id="IPR011711">
    <property type="entry name" value="GntR_C"/>
</dbReference>
<dbReference type="AlphaFoldDB" id="A0A1G7GJQ1"/>
<evidence type="ECO:0000256" key="3">
    <source>
        <dbReference type="ARBA" id="ARBA00023163"/>
    </source>
</evidence>
<evidence type="ECO:0000259" key="4">
    <source>
        <dbReference type="PROSITE" id="PS50949"/>
    </source>
</evidence>